<dbReference type="GO" id="GO:0006865">
    <property type="term" value="P:amino acid transport"/>
    <property type="evidence" value="ECO:0007669"/>
    <property type="project" value="UniProtKB-KW"/>
</dbReference>
<organism evidence="7 8">
    <name type="scientific">Salinarimonas ramus</name>
    <dbReference type="NCBI Taxonomy" id="690164"/>
    <lineage>
        <taxon>Bacteria</taxon>
        <taxon>Pseudomonadati</taxon>
        <taxon>Pseudomonadota</taxon>
        <taxon>Alphaproteobacteria</taxon>
        <taxon>Hyphomicrobiales</taxon>
        <taxon>Salinarimonadaceae</taxon>
        <taxon>Salinarimonas</taxon>
    </lineage>
</organism>
<dbReference type="EMBL" id="BMMF01000014">
    <property type="protein sequence ID" value="GGK49907.1"/>
    <property type="molecule type" value="Genomic_DNA"/>
</dbReference>
<dbReference type="PANTHER" id="PTHR47151">
    <property type="entry name" value="LEU/ILE/VAL-BINDING ABC TRANSPORTER SUBUNIT"/>
    <property type="match status" value="1"/>
</dbReference>
<evidence type="ECO:0000256" key="5">
    <source>
        <dbReference type="SAM" id="SignalP"/>
    </source>
</evidence>
<evidence type="ECO:0000256" key="4">
    <source>
        <dbReference type="ARBA" id="ARBA00022970"/>
    </source>
</evidence>
<keyword evidence="4" id="KW-0029">Amino-acid transport</keyword>
<dbReference type="InterPro" id="IPR028082">
    <property type="entry name" value="Peripla_BP_I"/>
</dbReference>
<evidence type="ECO:0000313" key="8">
    <source>
        <dbReference type="Proteomes" id="UP000600449"/>
    </source>
</evidence>
<proteinExistence type="inferred from homology"/>
<reference evidence="7 8" key="1">
    <citation type="journal article" date="2014" name="Int. J. Syst. Evol. Microbiol.">
        <title>Complete genome sequence of Corynebacterium casei LMG S-19264T (=DSM 44701T), isolated from a smear-ripened cheese.</title>
        <authorList>
            <consortium name="US DOE Joint Genome Institute (JGI-PGF)"/>
            <person name="Walter F."/>
            <person name="Albersmeier A."/>
            <person name="Kalinowski J."/>
            <person name="Ruckert C."/>
        </authorList>
    </citation>
    <scope>NUCLEOTIDE SEQUENCE [LARGE SCALE GENOMIC DNA]</scope>
    <source>
        <strain evidence="7 8">CGMCC 1.9161</strain>
    </source>
</reference>
<sequence length="366" mass="38833">MTKKMLTGVAFGALMAASVPASAEIVIGAAGPMTGQYASFGEQFRLGAEMAVEQINAAGGVNGEMLRLVIGDDACDPRQAVNVANQFVGEGVVFVAGHFCSGSSIPASAVYSEEGIIQISPASTNPAFTDERPGPGIYRVCGRDDKQGVVAGSYLAENFPEGNVAILHDRTAYGQGLAEETRNAMTAAGVEPTMFEAYTPGERDYSALVSRLNAEGIGAVYIGGYHTEAGLILRQMREQGLEAQMVSGDALVTDEFWSITGDLGNGVMMTFSPDPRKYESAAEVVAAFEEKGVNPEGYVLYTYAAIQAWADAVEAAGSTDFDAVVSALDENTFDTVLGQIDFNEVGDPTEANYVWYVWEDGTYREM</sequence>
<dbReference type="AlphaFoldDB" id="A0A917QHY7"/>
<evidence type="ECO:0000256" key="3">
    <source>
        <dbReference type="ARBA" id="ARBA00022729"/>
    </source>
</evidence>
<keyword evidence="2" id="KW-0813">Transport</keyword>
<keyword evidence="8" id="KW-1185">Reference proteome</keyword>
<dbReference type="PRINTS" id="PR00337">
    <property type="entry name" value="LEUILEVALBP"/>
</dbReference>
<name>A0A917QHY7_9HYPH</name>
<feature type="domain" description="Leucine-binding protein" evidence="6">
    <location>
        <begin position="24"/>
        <end position="352"/>
    </location>
</feature>
<dbReference type="CDD" id="cd06342">
    <property type="entry name" value="PBP1_ABC_LIVBP-like"/>
    <property type="match status" value="1"/>
</dbReference>
<evidence type="ECO:0000256" key="2">
    <source>
        <dbReference type="ARBA" id="ARBA00022448"/>
    </source>
</evidence>
<gene>
    <name evidence="7" type="ORF">GCM10011322_41200</name>
</gene>
<dbReference type="Gene3D" id="3.40.50.2300">
    <property type="match status" value="2"/>
</dbReference>
<evidence type="ECO:0000313" key="7">
    <source>
        <dbReference type="EMBL" id="GGK49907.1"/>
    </source>
</evidence>
<dbReference type="InterPro" id="IPR028081">
    <property type="entry name" value="Leu-bd"/>
</dbReference>
<evidence type="ECO:0000256" key="1">
    <source>
        <dbReference type="ARBA" id="ARBA00010062"/>
    </source>
</evidence>
<feature type="chain" id="PRO_5036952886" evidence="5">
    <location>
        <begin position="24"/>
        <end position="366"/>
    </location>
</feature>
<accession>A0A917QHY7</accession>
<dbReference type="Proteomes" id="UP000600449">
    <property type="component" value="Unassembled WGS sequence"/>
</dbReference>
<comment type="caution">
    <text evidence="7">The sequence shown here is derived from an EMBL/GenBank/DDBJ whole genome shotgun (WGS) entry which is preliminary data.</text>
</comment>
<dbReference type="SUPFAM" id="SSF53822">
    <property type="entry name" value="Periplasmic binding protein-like I"/>
    <property type="match status" value="1"/>
</dbReference>
<keyword evidence="3 5" id="KW-0732">Signal</keyword>
<protein>
    <submittedName>
        <fullName evidence="7">Branched chain amino acid ABC transporter substrate-binding protein</fullName>
    </submittedName>
</protein>
<evidence type="ECO:0000259" key="6">
    <source>
        <dbReference type="Pfam" id="PF13458"/>
    </source>
</evidence>
<dbReference type="Pfam" id="PF13458">
    <property type="entry name" value="Peripla_BP_6"/>
    <property type="match status" value="1"/>
</dbReference>
<dbReference type="PANTHER" id="PTHR47151:SF2">
    <property type="entry name" value="AMINO ACID BINDING PROTEIN"/>
    <property type="match status" value="1"/>
</dbReference>
<dbReference type="RefSeq" id="WP_188915146.1">
    <property type="nucleotide sequence ID" value="NZ_BMMF01000014.1"/>
</dbReference>
<comment type="similarity">
    <text evidence="1">Belongs to the leucine-binding protein family.</text>
</comment>
<dbReference type="InterPro" id="IPR000709">
    <property type="entry name" value="Leu_Ile_Val-bd"/>
</dbReference>
<feature type="signal peptide" evidence="5">
    <location>
        <begin position="1"/>
        <end position="23"/>
    </location>
</feature>